<evidence type="ECO:0000259" key="9">
    <source>
        <dbReference type="Pfam" id="PF01095"/>
    </source>
</evidence>
<dbReference type="InterPro" id="IPR011050">
    <property type="entry name" value="Pectin_lyase_fold/virulence"/>
</dbReference>
<evidence type="ECO:0000256" key="8">
    <source>
        <dbReference type="SAM" id="MobiDB-lite"/>
    </source>
</evidence>
<evidence type="ECO:0000313" key="10">
    <source>
        <dbReference type="EMBL" id="BBG93057.1"/>
    </source>
</evidence>
<dbReference type="UniPathway" id="UPA00545">
    <property type="reaction ID" value="UER00823"/>
</dbReference>
<keyword evidence="7" id="KW-0063">Aspartyl esterase</keyword>
<sequence>TFTNVVDGLTAETVIDSPLLTQKINSNRTIKVDINGKGDFKSVQAAIDSVPEGNSKWIIIHVRKGVYREKVIVPRSKPYIFMRGNGKGRSAIVWSQSSSDNVESATFSVEAPHFIAFGISFKNEAPTGVAYTSQNQSGSICGSRQIPITPSSIIRAGIIMITATSKAQSTSSLDVVNLSTTAVRFVIGDKRVSIKGSVTAQNRESRRRTVGLCSTRASCMVLGTLCILAGPRVPFPELFMHTCISPKPSCLKAGPIGAMLVAQKPYTMRNINAKGQEPRLEGELNGPNNSLKKKLPPSCLSTSSMARNGSQCGYELINP</sequence>
<name>A0A4Y1QMP0_PRUDU</name>
<comment type="subcellular location">
    <subcellularLocation>
        <location evidence="1">Secreted</location>
        <location evidence="1">Cell wall</location>
    </subcellularLocation>
</comment>
<dbReference type="GO" id="GO:0042545">
    <property type="term" value="P:cell wall modification"/>
    <property type="evidence" value="ECO:0007669"/>
    <property type="project" value="InterPro"/>
</dbReference>
<comment type="pathway">
    <text evidence="2">Glycan metabolism; pectin degradation; 2-dehydro-3-deoxy-D-gluconate from pectin: step 1/5.</text>
</comment>
<accession>A0A4Y1QMP0</accession>
<dbReference type="InterPro" id="IPR012334">
    <property type="entry name" value="Pectin_lyas_fold"/>
</dbReference>
<evidence type="ECO:0000256" key="3">
    <source>
        <dbReference type="ARBA" id="ARBA00008891"/>
    </source>
</evidence>
<organism evidence="10">
    <name type="scientific">Prunus dulcis</name>
    <name type="common">Almond</name>
    <name type="synonym">Amygdalus dulcis</name>
    <dbReference type="NCBI Taxonomy" id="3755"/>
    <lineage>
        <taxon>Eukaryota</taxon>
        <taxon>Viridiplantae</taxon>
        <taxon>Streptophyta</taxon>
        <taxon>Embryophyta</taxon>
        <taxon>Tracheophyta</taxon>
        <taxon>Spermatophyta</taxon>
        <taxon>Magnoliopsida</taxon>
        <taxon>eudicotyledons</taxon>
        <taxon>Gunneridae</taxon>
        <taxon>Pentapetalae</taxon>
        <taxon>rosids</taxon>
        <taxon>fabids</taxon>
        <taxon>Rosales</taxon>
        <taxon>Rosaceae</taxon>
        <taxon>Amygdaloideae</taxon>
        <taxon>Amygdaleae</taxon>
        <taxon>Prunus</taxon>
    </lineage>
</organism>
<proteinExistence type="inferred from homology"/>
<evidence type="ECO:0000256" key="7">
    <source>
        <dbReference type="ARBA" id="ARBA00023085"/>
    </source>
</evidence>
<dbReference type="EC" id="3.1.1.11" evidence="4"/>
<dbReference type="PANTHER" id="PTHR31321">
    <property type="entry name" value="ACYL-COA THIOESTER HYDROLASE YBHC-RELATED"/>
    <property type="match status" value="1"/>
</dbReference>
<dbReference type="SUPFAM" id="SSF51126">
    <property type="entry name" value="Pectin lyase-like"/>
    <property type="match status" value="1"/>
</dbReference>
<evidence type="ECO:0000256" key="4">
    <source>
        <dbReference type="ARBA" id="ARBA00013229"/>
    </source>
</evidence>
<dbReference type="Pfam" id="PF01095">
    <property type="entry name" value="Pectinesterase"/>
    <property type="match status" value="1"/>
</dbReference>
<dbReference type="PANTHER" id="PTHR31321:SF98">
    <property type="entry name" value="PECTINESTERASE 67-RELATED"/>
    <property type="match status" value="1"/>
</dbReference>
<evidence type="ECO:0000256" key="2">
    <source>
        <dbReference type="ARBA" id="ARBA00005184"/>
    </source>
</evidence>
<keyword evidence="5" id="KW-0134">Cell wall</keyword>
<feature type="non-terminal residue" evidence="10">
    <location>
        <position position="1"/>
    </location>
</feature>
<evidence type="ECO:0000256" key="6">
    <source>
        <dbReference type="ARBA" id="ARBA00022801"/>
    </source>
</evidence>
<comment type="similarity">
    <text evidence="3">Belongs to the pectinesterase family.</text>
</comment>
<evidence type="ECO:0000256" key="5">
    <source>
        <dbReference type="ARBA" id="ARBA00022512"/>
    </source>
</evidence>
<gene>
    <name evidence="10" type="ORF">Prudu_000957</name>
</gene>
<dbReference type="EMBL" id="AP019297">
    <property type="protein sequence ID" value="BBG93057.1"/>
    <property type="molecule type" value="Genomic_DNA"/>
</dbReference>
<dbReference type="AlphaFoldDB" id="A0A4Y1QMP0"/>
<feature type="region of interest" description="Disordered" evidence="8">
    <location>
        <begin position="276"/>
        <end position="306"/>
    </location>
</feature>
<evidence type="ECO:0000256" key="1">
    <source>
        <dbReference type="ARBA" id="ARBA00004191"/>
    </source>
</evidence>
<reference evidence="10" key="1">
    <citation type="journal article" date="2019" name="Science">
        <title>Mutation of a bHLH transcription factor allowed almond domestication.</title>
        <authorList>
            <person name="Sanchez-Perez R."/>
            <person name="Pavan S."/>
            <person name="Mazzeo R."/>
            <person name="Moldovan C."/>
            <person name="Aiese Cigliano R."/>
            <person name="Del Cueto J."/>
            <person name="Ricciardi F."/>
            <person name="Lotti C."/>
            <person name="Ricciardi L."/>
            <person name="Dicenta F."/>
            <person name="Lopez-Marques R.L."/>
            <person name="Lindberg Moller B."/>
        </authorList>
    </citation>
    <scope>NUCLEOTIDE SEQUENCE</scope>
</reference>
<feature type="domain" description="Pectinesterase catalytic" evidence="9">
    <location>
        <begin position="31"/>
        <end position="125"/>
    </location>
</feature>
<protein>
    <recommendedName>
        <fullName evidence="4">pectinesterase</fullName>
        <ecNumber evidence="4">3.1.1.11</ecNumber>
    </recommendedName>
</protein>
<keyword evidence="5" id="KW-0964">Secreted</keyword>
<dbReference type="GO" id="GO:0030599">
    <property type="term" value="F:pectinesterase activity"/>
    <property type="evidence" value="ECO:0007669"/>
    <property type="project" value="UniProtKB-EC"/>
</dbReference>
<dbReference type="Gene3D" id="2.160.20.10">
    <property type="entry name" value="Single-stranded right-handed beta-helix, Pectin lyase-like"/>
    <property type="match status" value="1"/>
</dbReference>
<keyword evidence="6" id="KW-0378">Hydrolase</keyword>
<dbReference type="GO" id="GO:0045490">
    <property type="term" value="P:pectin catabolic process"/>
    <property type="evidence" value="ECO:0007669"/>
    <property type="project" value="UniProtKB-UniPathway"/>
</dbReference>
<dbReference type="InterPro" id="IPR000070">
    <property type="entry name" value="Pectinesterase_cat"/>
</dbReference>